<dbReference type="PATRIC" id="fig|466.6.peg.1746"/>
<evidence type="ECO:0000259" key="4">
    <source>
        <dbReference type="Pfam" id="PF17243"/>
    </source>
</evidence>
<dbReference type="Proteomes" id="UP000054908">
    <property type="component" value="Unassembled WGS sequence"/>
</dbReference>
<gene>
    <name evidence="5" type="ORF">Lmac_1658</name>
</gene>
<feature type="domain" description="TamA POTRA" evidence="4">
    <location>
        <begin position="46"/>
        <end position="102"/>
    </location>
</feature>
<evidence type="ECO:0000256" key="2">
    <source>
        <dbReference type="ARBA" id="ARBA00023136"/>
    </source>
</evidence>
<name>A0A0W0W0Q5_9GAMM</name>
<dbReference type="Gene3D" id="2.40.160.50">
    <property type="entry name" value="membrane protein fhac: a member of the omp85/tpsb transporter family"/>
    <property type="match status" value="1"/>
</dbReference>
<feature type="domain" description="Bacterial surface antigen (D15)" evidence="3">
    <location>
        <begin position="396"/>
        <end position="562"/>
    </location>
</feature>
<keyword evidence="6" id="KW-1185">Reference proteome</keyword>
<evidence type="ECO:0000259" key="3">
    <source>
        <dbReference type="Pfam" id="PF01103"/>
    </source>
</evidence>
<accession>A0A0W0W0Q5</accession>
<keyword evidence="2" id="KW-0472">Membrane</keyword>
<comment type="subcellular location">
    <subcellularLocation>
        <location evidence="1">Membrane</location>
    </subcellularLocation>
</comment>
<dbReference type="AlphaFoldDB" id="A0A0W0W0Q5"/>
<dbReference type="GO" id="GO:0019867">
    <property type="term" value="C:outer membrane"/>
    <property type="evidence" value="ECO:0007669"/>
    <property type="project" value="InterPro"/>
</dbReference>
<comment type="caution">
    <text evidence="5">The sequence shown here is derived from an EMBL/GenBank/DDBJ whole genome shotgun (WGS) entry which is preliminary data.</text>
</comment>
<dbReference type="RefSeq" id="WP_234802418.1">
    <property type="nucleotide sequence ID" value="NZ_CAAAIB010000004.1"/>
</dbReference>
<dbReference type="InterPro" id="IPR035243">
    <property type="entry name" value="TamA_POTRA_Dom_1"/>
</dbReference>
<dbReference type="Pfam" id="PF01103">
    <property type="entry name" value="Omp85"/>
    <property type="match status" value="1"/>
</dbReference>
<sequence>MKSRRSGKRRDEWLSERFFTRSKLLLLLTLGCLPLLMAAAKMNFYIIGVKGKLLANIQSRLMEIEQTKSLNQETDEELKQQITQAMQPYGYFKPQITLRRQPLQIQIDPGPQMLITQFNTRLKGEGAENPEIKKVLTQLPIATGQPLNSAKYEETKQILSDAAERQGYLHSSFEKAEILIDLNKYTSQVVLLFDTGPQYYFGQVQFDPTSISPELLHRFTPFAYGQPYSTDQILTFNTQLVSSGYFRSIAVKPQIGGNERYIPVQVHLQPVPRTGYSFGVGYGTDTGPRGRVGYHIIPINRAGHKLNLIALGSVAQSALKAQYVIPGKNPVTDQYQINGNISALNYNSGYSKSLLFSLSQHHTLPSFQRVLSINALYDDYHYYRKPNENKRAIFPKASFTWLKTKNNLFSPSGFNVTVNGLGASKAFLSNGNFVQTSINAKAALTIPLLRTRFYFHTIQGITQIRDINQLPLSLALLLGGAENLKAYPFNSIGPGKVLTYSGLEIQKETKENWYLIGFFDSGDVYRPGPRRLKNDIGIGLMWVSPVGPIKIGIAQAVGTHLSHHAKNPKFVVNMGPDL</sequence>
<dbReference type="Pfam" id="PF17243">
    <property type="entry name" value="POTRA_TamA_1"/>
    <property type="match status" value="1"/>
</dbReference>
<dbReference type="Gene3D" id="3.10.20.310">
    <property type="entry name" value="membrane protein fhac"/>
    <property type="match status" value="3"/>
</dbReference>
<evidence type="ECO:0000256" key="1">
    <source>
        <dbReference type="ARBA" id="ARBA00004370"/>
    </source>
</evidence>
<organism evidence="5 6">
    <name type="scientific">Legionella maceachernii</name>
    <dbReference type="NCBI Taxonomy" id="466"/>
    <lineage>
        <taxon>Bacteria</taxon>
        <taxon>Pseudomonadati</taxon>
        <taxon>Pseudomonadota</taxon>
        <taxon>Gammaproteobacteria</taxon>
        <taxon>Legionellales</taxon>
        <taxon>Legionellaceae</taxon>
        <taxon>Legionella</taxon>
    </lineage>
</organism>
<dbReference type="STRING" id="466.Lmac_1658"/>
<proteinExistence type="predicted"/>
<evidence type="ECO:0000313" key="6">
    <source>
        <dbReference type="Proteomes" id="UP000054908"/>
    </source>
</evidence>
<dbReference type="EMBL" id="LNYL01000042">
    <property type="protein sequence ID" value="KTD25887.1"/>
    <property type="molecule type" value="Genomic_DNA"/>
</dbReference>
<dbReference type="InterPro" id="IPR000184">
    <property type="entry name" value="Bac_surfAg_D15"/>
</dbReference>
<protein>
    <submittedName>
        <fullName evidence="5">Outer membrane protein</fullName>
    </submittedName>
</protein>
<reference evidence="5 6" key="1">
    <citation type="submission" date="2015-11" db="EMBL/GenBank/DDBJ databases">
        <title>Genomic analysis of 38 Legionella species identifies large and diverse effector repertoires.</title>
        <authorList>
            <person name="Burstein D."/>
            <person name="Amaro F."/>
            <person name="Zusman T."/>
            <person name="Lifshitz Z."/>
            <person name="Cohen O."/>
            <person name="Gilbert J.A."/>
            <person name="Pupko T."/>
            <person name="Shuman H.A."/>
            <person name="Segal G."/>
        </authorList>
    </citation>
    <scope>NUCLEOTIDE SEQUENCE [LARGE SCALE GENOMIC DNA]</scope>
    <source>
        <strain evidence="5 6">PX-1-G2-E2</strain>
    </source>
</reference>
<evidence type="ECO:0000313" key="5">
    <source>
        <dbReference type="EMBL" id="KTD25887.1"/>
    </source>
</evidence>